<name>A0ACC7MXT6_9PSED</name>
<evidence type="ECO:0000313" key="2">
    <source>
        <dbReference type="Proteomes" id="UP001622950"/>
    </source>
</evidence>
<evidence type="ECO:0000313" key="1">
    <source>
        <dbReference type="EMBL" id="MFK9082744.1"/>
    </source>
</evidence>
<organism evidence="1 2">
    <name type="scientific">Pseudomonas neuropathica</name>
    <dbReference type="NCBI Taxonomy" id="2730425"/>
    <lineage>
        <taxon>Bacteria</taxon>
        <taxon>Pseudomonadati</taxon>
        <taxon>Pseudomonadota</taxon>
        <taxon>Gammaproteobacteria</taxon>
        <taxon>Pseudomonadales</taxon>
        <taxon>Pseudomonadaceae</taxon>
        <taxon>Pseudomonas</taxon>
    </lineage>
</organism>
<dbReference type="EMBL" id="JBJHQE010000036">
    <property type="protein sequence ID" value="MFK9082744.1"/>
    <property type="molecule type" value="Genomic_DNA"/>
</dbReference>
<comment type="caution">
    <text evidence="1">The sequence shown here is derived from an EMBL/GenBank/DDBJ whole genome shotgun (WGS) entry which is preliminary data.</text>
</comment>
<dbReference type="Proteomes" id="UP001622950">
    <property type="component" value="Unassembled WGS sequence"/>
</dbReference>
<reference evidence="1" key="1">
    <citation type="submission" date="2024-11" db="EMBL/GenBank/DDBJ databases">
        <authorList>
            <person name="Lucas J.A."/>
        </authorList>
    </citation>
    <scope>NUCLEOTIDE SEQUENCE</scope>
    <source>
        <strain evidence="1">Z 8.8</strain>
    </source>
</reference>
<gene>
    <name evidence="1" type="ORF">ACJEBM_18920</name>
</gene>
<keyword evidence="2" id="KW-1185">Reference proteome</keyword>
<sequence length="837" mass="91858">MPFFPHQSSTCAQRLFHLLVFTGGGIVLLQTKPAQAANPVEFQSTFMRQLQNHASDAGALALKTLSSGQDLAPGRYLVSIEVNRSFFDRREIEFSPHAQGDGLSPCLSLQLIEEIGVKLDSLEETEASLNSCIDLQQLIPGAQIEFNAGQLTLALSIPQIAMRRDVAGYVDPQLWDYGINSAFVNYQVSAQQGRNSSGHNSSQDLYLNSGLNLGAWRLRSNNAFRSDSQGERTWTRAYTYVQRDLPGTHSQLTLGETYTPGDVFRSIPIKGVQIASDMSMLPDSLQQYAPIVRGVAQTRARLEIRQNGYPIYSTYVSAGPYEINDLTTAGGSGELEIILTEADGQVRRFTQPYSTLSNLLREGVWRYSTSLGRYNSPSFASDDSSLWQGTLATGVGWNSTLYGGLMANDFYQAGTFGIGKNLGAIGALSFDVTRSAADIDPHDSSRSVQGMSYAAKYGKSFETRTNLRFAGYRYSTEGYRDFSEAVRERSADQRYRGSRRSLLEASVFQNIGTHSSLNLTLSQEDYWRTDYQQRQFQFNLSTRHNTVSYNLYASQSLNEKQSNDRQLGLSISVPLDFGRSTTATFDLRQNHGQLDQRASLSGRGEGDRLNYRASLSNNESQQKSAELALAYQTPVASLGAGIAQGSTYNNVSLNASGALLLHGDGLEFGPYMGETSGLAHVPDIAGVGVINASSARTNDRGYALIPYLQPYRVNRVVLDTDQLDPNIEIDNGVTQVVPRRGAVVKATFPARKVQRLVLTTRDSQGAPLPFGAQVSNNDEEVLGIVGQAGQVLLGTVDARQVLNVRWGNASTEQCQLQLDVPSMPLEQGYRVQDLTCR</sequence>
<protein>
    <submittedName>
        <fullName evidence="1">Fimbria/pilus outer membrane usher protein</fullName>
    </submittedName>
</protein>
<proteinExistence type="predicted"/>
<accession>A0ACC7MXT6</accession>